<name>A0B6D1_METTP</name>
<keyword evidence="3" id="KW-1185">Reference proteome</keyword>
<gene>
    <name evidence="2" type="ordered locus">Mthe_0464</name>
</gene>
<accession>A0B6D1</accession>
<dbReference type="KEGG" id="mtp:Mthe_0464"/>
<dbReference type="Proteomes" id="UP000000674">
    <property type="component" value="Chromosome"/>
</dbReference>
<reference evidence="2 3" key="1">
    <citation type="submission" date="2006-10" db="EMBL/GenBank/DDBJ databases">
        <title>Complete sequence of Methanosaeta thermophila PT.</title>
        <authorList>
            <consortium name="US DOE Joint Genome Institute"/>
            <person name="Copeland A."/>
            <person name="Lucas S."/>
            <person name="Lapidus A."/>
            <person name="Barry K."/>
            <person name="Detter J.C."/>
            <person name="Glavina del Rio T."/>
            <person name="Hammon N."/>
            <person name="Israni S."/>
            <person name="Pitluck S."/>
            <person name="Chain P."/>
            <person name="Malfatti S."/>
            <person name="Shin M."/>
            <person name="Vergez L."/>
            <person name="Schmutz J."/>
            <person name="Larimer F."/>
            <person name="Land M."/>
            <person name="Hauser L."/>
            <person name="Kyrpides N."/>
            <person name="Kim E."/>
            <person name="Smith K.S."/>
            <person name="Ingram-Smith C."/>
            <person name="Richardson P."/>
        </authorList>
    </citation>
    <scope>NUCLEOTIDE SEQUENCE [LARGE SCALE GENOMIC DNA]</scope>
    <source>
        <strain evidence="3">DSM 6194 / JCM 14653 / NBRC 101360 / PT</strain>
    </source>
</reference>
<dbReference type="InterPro" id="IPR036075">
    <property type="entry name" value="ARMT-1-like_metal-bd_sf"/>
</dbReference>
<dbReference type="InterPro" id="IPR002791">
    <property type="entry name" value="ARMT1-like_metal-bd"/>
</dbReference>
<dbReference type="Gene3D" id="3.40.50.10880">
    <property type="entry name" value="Uncharacterised protein PF01937, DUF89, domain 3"/>
    <property type="match status" value="1"/>
</dbReference>
<evidence type="ECO:0000259" key="1">
    <source>
        <dbReference type="Pfam" id="PF01937"/>
    </source>
</evidence>
<sequence length="284" mass="31922">MASSCYICILERAGFECELLSLPEDRRLELVEGLLQFMAEHMRDVPATVGTEREIMLKRISGVADPYSKLKEESNDVARELLPVAERFYDLSEDKMEALVRIAAAANSMEFGVRGHEFDNRSFSSVFEDTLREDLVGDLDALKKLLARSSRIFYLTDNAGEVVFDLFVMEKLREMGKRVIIGPKAEPVLNDVTADELEGMTDAEIVPTGGVVGISLDRINPEARRLLFDPEWLVIAKGMGNFETISEFEEALRGRLIYIFRAKCEPVARANCVRQGSLVARAYL</sequence>
<evidence type="ECO:0000313" key="3">
    <source>
        <dbReference type="Proteomes" id="UP000000674"/>
    </source>
</evidence>
<dbReference type="Pfam" id="PF01937">
    <property type="entry name" value="ARMT1-like_dom"/>
    <property type="match status" value="1"/>
</dbReference>
<proteinExistence type="predicted"/>
<dbReference type="PIRSF" id="PIRSF006593">
    <property type="entry name" value="UCP006593"/>
    <property type="match status" value="1"/>
</dbReference>
<dbReference type="AlphaFoldDB" id="A0B6D1"/>
<feature type="domain" description="Damage-control phosphatase ARMT1-like metal-binding" evidence="1">
    <location>
        <begin position="2"/>
        <end position="278"/>
    </location>
</feature>
<dbReference type="SUPFAM" id="SSF111321">
    <property type="entry name" value="AF1104-like"/>
    <property type="match status" value="1"/>
</dbReference>
<evidence type="ECO:0000313" key="2">
    <source>
        <dbReference type="EMBL" id="ABK14255.1"/>
    </source>
</evidence>
<dbReference type="HOGENOM" id="CLU_071520_1_0_2"/>
<dbReference type="InterPro" id="IPR014444">
    <property type="entry name" value="PH1575-like"/>
</dbReference>
<dbReference type="STRING" id="349307.Mthe_0464"/>
<dbReference type="Gene3D" id="1.10.285.20">
    <property type="entry name" value="Uncharacterised protein PF01937, DUF89, domain 2"/>
    <property type="match status" value="1"/>
</dbReference>
<dbReference type="Gene3D" id="1.10.8.380">
    <property type="entry name" value="Uncharacterised protein PF01937, DUF89, domain 1"/>
    <property type="match status" value="1"/>
</dbReference>
<dbReference type="EMBL" id="CP000477">
    <property type="protein sequence ID" value="ABK14255.1"/>
    <property type="molecule type" value="Genomic_DNA"/>
</dbReference>
<dbReference type="SMR" id="A0B6D1"/>
<organism evidence="2 3">
    <name type="scientific">Methanothrix thermoacetophila (strain DSM 6194 / JCM 14653 / NBRC 101360 / PT)</name>
    <name type="common">Methanosaeta thermophila</name>
    <dbReference type="NCBI Taxonomy" id="349307"/>
    <lineage>
        <taxon>Archaea</taxon>
        <taxon>Methanobacteriati</taxon>
        <taxon>Methanobacteriota</taxon>
        <taxon>Stenosarchaea group</taxon>
        <taxon>Methanomicrobia</taxon>
        <taxon>Methanotrichales</taxon>
        <taxon>Methanotrichaceae</taxon>
        <taxon>Methanothrix</taxon>
    </lineage>
</organism>
<protein>
    <recommendedName>
        <fullName evidence="1">Damage-control phosphatase ARMT1-like metal-binding domain-containing protein</fullName>
    </recommendedName>
</protein>